<dbReference type="InterPro" id="IPR054712">
    <property type="entry name" value="Cas3-like_dom"/>
</dbReference>
<accession>A0A1H6F704</accession>
<proteinExistence type="inferred from homology"/>
<dbReference type="OrthoDB" id="220028at2"/>
<evidence type="ECO:0000313" key="11">
    <source>
        <dbReference type="Proteomes" id="UP000236724"/>
    </source>
</evidence>
<keyword evidence="11" id="KW-1185">Reference proteome</keyword>
<reference evidence="10 11" key="1">
    <citation type="submission" date="2016-10" db="EMBL/GenBank/DDBJ databases">
        <authorList>
            <person name="de Groot N.N."/>
        </authorList>
    </citation>
    <scope>NUCLEOTIDE SEQUENCE [LARGE SCALE GENOMIC DNA]</scope>
    <source>
        <strain evidence="10">MBHS1</strain>
    </source>
</reference>
<dbReference type="RefSeq" id="WP_103919771.1">
    <property type="nucleotide sequence ID" value="NZ_FMSV02000407.1"/>
</dbReference>
<name>A0A1H6F704_9GAMM</name>
<dbReference type="NCBIfam" id="TIGR02562">
    <property type="entry name" value="cas3_yersinia"/>
    <property type="match status" value="1"/>
</dbReference>
<evidence type="ECO:0000256" key="5">
    <source>
        <dbReference type="ARBA" id="ARBA00022801"/>
    </source>
</evidence>
<evidence type="ECO:0000256" key="3">
    <source>
        <dbReference type="ARBA" id="ARBA00022723"/>
    </source>
</evidence>
<evidence type="ECO:0000256" key="4">
    <source>
        <dbReference type="ARBA" id="ARBA00022741"/>
    </source>
</evidence>
<evidence type="ECO:0000259" key="9">
    <source>
        <dbReference type="PROSITE" id="PS51643"/>
    </source>
</evidence>
<dbReference type="GO" id="GO:0016787">
    <property type="term" value="F:hydrolase activity"/>
    <property type="evidence" value="ECO:0007669"/>
    <property type="project" value="UniProtKB-KW"/>
</dbReference>
<keyword evidence="5 10" id="KW-0378">Hydrolase</keyword>
<dbReference type="GO" id="GO:0004386">
    <property type="term" value="F:helicase activity"/>
    <property type="evidence" value="ECO:0007669"/>
    <property type="project" value="UniProtKB-KW"/>
</dbReference>
<dbReference type="EC" id="3.1.-.-" evidence="10"/>
<dbReference type="InterPro" id="IPR038257">
    <property type="entry name" value="CRISPR-assoc_Cas3_HD_sf"/>
</dbReference>
<comment type="similarity">
    <text evidence="1">In the N-terminal section; belongs to the CRISPR-associated nuclease Cas3-HD family.</text>
</comment>
<keyword evidence="7" id="KW-0067">ATP-binding</keyword>
<keyword evidence="8" id="KW-0051">Antiviral defense</keyword>
<dbReference type="PROSITE" id="PS51643">
    <property type="entry name" value="HD_CAS3"/>
    <property type="match status" value="1"/>
</dbReference>
<comment type="similarity">
    <text evidence="2">In the central section; belongs to the CRISPR-associated helicase Cas3 family.</text>
</comment>
<dbReference type="InterPro" id="IPR048823">
    <property type="entry name" value="Cas3_I-F_Cas2"/>
</dbReference>
<keyword evidence="3" id="KW-0479">Metal-binding</keyword>
<dbReference type="GO" id="GO:0046872">
    <property type="term" value="F:metal ion binding"/>
    <property type="evidence" value="ECO:0007669"/>
    <property type="project" value="UniProtKB-KW"/>
</dbReference>
<dbReference type="GO" id="GO:0051607">
    <property type="term" value="P:defense response to virus"/>
    <property type="evidence" value="ECO:0007669"/>
    <property type="project" value="UniProtKB-KW"/>
</dbReference>
<evidence type="ECO:0000256" key="7">
    <source>
        <dbReference type="ARBA" id="ARBA00022840"/>
    </source>
</evidence>
<organism evidence="10 11">
    <name type="scientific">Candidatus Venteria ishoeyi</name>
    <dbReference type="NCBI Taxonomy" id="1899563"/>
    <lineage>
        <taxon>Bacteria</taxon>
        <taxon>Pseudomonadati</taxon>
        <taxon>Pseudomonadota</taxon>
        <taxon>Gammaproteobacteria</taxon>
        <taxon>Thiotrichales</taxon>
        <taxon>Thiotrichaceae</taxon>
        <taxon>Venteria</taxon>
    </lineage>
</organism>
<dbReference type="InterPro" id="IPR013395">
    <property type="entry name" value="CRISPR-assoc_Cas3_yers"/>
</dbReference>
<evidence type="ECO:0000256" key="1">
    <source>
        <dbReference type="ARBA" id="ARBA00006847"/>
    </source>
</evidence>
<keyword evidence="6 10" id="KW-0347">Helicase</keyword>
<keyword evidence="4" id="KW-0547">Nucleotide-binding</keyword>
<protein>
    <submittedName>
        <fullName evidence="10">CRISPR-associated nuclease/helicase Cas3 subtype I-F/YPEST</fullName>
        <ecNumber evidence="10">3.1.-.-</ecNumber>
    </submittedName>
</protein>
<dbReference type="Gene3D" id="1.10.3210.30">
    <property type="match status" value="1"/>
</dbReference>
<evidence type="ECO:0000256" key="8">
    <source>
        <dbReference type="ARBA" id="ARBA00023118"/>
    </source>
</evidence>
<dbReference type="GO" id="GO:0005524">
    <property type="term" value="F:ATP binding"/>
    <property type="evidence" value="ECO:0007669"/>
    <property type="project" value="UniProtKB-KW"/>
</dbReference>
<dbReference type="AlphaFoldDB" id="A0A1H6F704"/>
<evidence type="ECO:0000313" key="10">
    <source>
        <dbReference type="EMBL" id="SEH05920.1"/>
    </source>
</evidence>
<gene>
    <name evidence="10" type="primary">cas3_2</name>
    <name evidence="10" type="ORF">MBHS_01775</name>
</gene>
<dbReference type="Pfam" id="PF22590">
    <property type="entry name" value="Cas3-like_C_2"/>
    <property type="match status" value="1"/>
</dbReference>
<dbReference type="Pfam" id="PF21384">
    <property type="entry name" value="Cas3_I-F_Cas2"/>
    <property type="match status" value="1"/>
</dbReference>
<dbReference type="SUPFAM" id="SSF52540">
    <property type="entry name" value="P-loop containing nucleoside triphosphate hydrolases"/>
    <property type="match status" value="1"/>
</dbReference>
<feature type="domain" description="HD Cas3-type" evidence="9">
    <location>
        <begin position="102"/>
        <end position="321"/>
    </location>
</feature>
<evidence type="ECO:0000256" key="2">
    <source>
        <dbReference type="ARBA" id="ARBA00009046"/>
    </source>
</evidence>
<dbReference type="Proteomes" id="UP000236724">
    <property type="component" value="Unassembled WGS sequence"/>
</dbReference>
<evidence type="ECO:0000256" key="6">
    <source>
        <dbReference type="ARBA" id="ARBA00022806"/>
    </source>
</evidence>
<dbReference type="EMBL" id="FMSV02000407">
    <property type="protein sequence ID" value="SEH05920.1"/>
    <property type="molecule type" value="Genomic_DNA"/>
</dbReference>
<dbReference type="InterPro" id="IPR027417">
    <property type="entry name" value="P-loop_NTPase"/>
</dbReference>
<dbReference type="InterPro" id="IPR006483">
    <property type="entry name" value="CRISPR-assoc_Cas3_HD"/>
</dbReference>
<sequence length="1104" mass="126593">MMVTFVAQCEKKSLNKTRRVLDAFANRIGDRTWQTVITNDGLQVVKKLLRKTASKNTAVACHWIRSRSRSELIWIVGNRERFNSQGIVPVNTTRKTIMNTQWENDWHYLPLIKSLAAMAALFHDWGKASEFFQSKLKTSKIIADPLRHEWISALFLNAYVNGETDEQWLSRLAKGEIETETLKKQVSVQHQKQQDKNKPLNKLPQMATLLNCLLLSHHRLPILKSHAGTPLPEPELLFQNITQKWGYENKFDKNTFKHDLKRCFDYPQGLPCDSEIWLKAARKQAQKLHDCLPLLSQSINDGTWRLLLHHTRLALMLGDHCYSSQEADNKWQTTLDLYANSDRKTKKLKQKLDEHLIGVSRQALRNAHLLPAFEGEHKELQRAYDVKALKRKSQGRFCWQDTAVSKIKHWKSSQDKLETSSHFSFFAVNMASTGTGKTFANAKIMRTLSADGESLRYILALGLRTLTLQTGDEYRQRIKLGNDELAVLIGSRAVMDLHNKNKQEQTEEAQTATGSESEEYLLDNEIDFHTEIPETELKTVLTREKDRKFLFAPVLSCTIDHLMAATESKRGGRYILPTLRLMSSDLVIDEIDDFDGNDLIAIGRLIHLAGMLGRKVMISSATIPPDIAEGYYNTYQAGWALFAQMRQRNASVGCAWMDEFTTQVHSIQITGDDHGLNDYQKHHQKFIDKRTSELEKQTPKRKADIIACSMDNEDEESIRKQFYATIQTAILEKHQQHYQTDEQSGKCVSFGLVRIANINPCVALTRYLLNTQWPQDVEIRAMAYHSQQILIMRNAQEKHLDAVLKRQQGSQAAFEQKHIRQHLQSITAPQVIFILVATPVEEVGRDHDFDWAVVEPSSYRSFVQLAGRVLRHREPEPPIQTANIALLQYNLKGLLNTGKPVFCHPGYESNNNPLDTHDLKQLINAGAISQCLDAKPRINKASTLNPRHNLADLEHVAIHQCLTNYEQQGPESMQGWLTGYWWLTAIPQYYVQFRKSEPQQLMYLVPADDDWKFAEKDTFGKSLIKECSYNIKHEELNTQESQRLWLTRDYETLLRNYSGIREAEAEDALKQVALIYGEISLPTYGNDPGDMAFSYSSQLGLIRV</sequence>